<accession>A0A1G6I4A4</accession>
<dbReference type="EMBL" id="FMYW01000001">
    <property type="protein sequence ID" value="SDC00556.1"/>
    <property type="molecule type" value="Genomic_DNA"/>
</dbReference>
<feature type="compositionally biased region" description="Low complexity" evidence="1">
    <location>
        <begin position="205"/>
        <end position="218"/>
    </location>
</feature>
<dbReference type="InterPro" id="IPR017592">
    <property type="entry name" value="Pilus_assmbl_Flp-typ_CpaB"/>
</dbReference>
<dbReference type="Gene3D" id="3.90.1210.10">
    <property type="entry name" value="Antifreeze-like/N-acetylneuraminic acid synthase C-terminal domain"/>
    <property type="match status" value="1"/>
</dbReference>
<reference evidence="4" key="1">
    <citation type="submission" date="2016-10" db="EMBL/GenBank/DDBJ databases">
        <authorList>
            <person name="Varghese N."/>
            <person name="Submissions S."/>
        </authorList>
    </citation>
    <scope>NUCLEOTIDE SEQUENCE [LARGE SCALE GENOMIC DNA]</scope>
    <source>
        <strain evidence="4">DSM 11005</strain>
    </source>
</reference>
<evidence type="ECO:0000256" key="1">
    <source>
        <dbReference type="SAM" id="MobiDB-lite"/>
    </source>
</evidence>
<evidence type="ECO:0000313" key="4">
    <source>
        <dbReference type="Proteomes" id="UP000198943"/>
    </source>
</evidence>
<dbReference type="Pfam" id="PF16976">
    <property type="entry name" value="RcpC"/>
    <property type="match status" value="1"/>
</dbReference>
<feature type="domain" description="Flp pilus assembly protein RcpC/CpaB" evidence="2">
    <location>
        <begin position="132"/>
        <end position="254"/>
    </location>
</feature>
<evidence type="ECO:0000259" key="2">
    <source>
        <dbReference type="Pfam" id="PF16976"/>
    </source>
</evidence>
<organism evidence="3 4">
    <name type="scientific">Succiniclasticum ruminis</name>
    <dbReference type="NCBI Taxonomy" id="40841"/>
    <lineage>
        <taxon>Bacteria</taxon>
        <taxon>Bacillati</taxon>
        <taxon>Bacillota</taxon>
        <taxon>Negativicutes</taxon>
        <taxon>Acidaminococcales</taxon>
        <taxon>Acidaminococcaceae</taxon>
        <taxon>Succiniclasticum</taxon>
    </lineage>
</organism>
<name>A0A1G6I4A4_9FIRM</name>
<proteinExistence type="predicted"/>
<keyword evidence="4" id="KW-1185">Reference proteome</keyword>
<feature type="region of interest" description="Disordered" evidence="1">
    <location>
        <begin position="201"/>
        <end position="222"/>
    </location>
</feature>
<dbReference type="OrthoDB" id="163768at2"/>
<dbReference type="InterPro" id="IPR031571">
    <property type="entry name" value="RcpC_dom"/>
</dbReference>
<dbReference type="Proteomes" id="UP000198943">
    <property type="component" value="Unassembled WGS sequence"/>
</dbReference>
<protein>
    <submittedName>
        <fullName evidence="3">Pilus assembly protein CpaB</fullName>
    </submittedName>
</protein>
<dbReference type="CDD" id="cd11614">
    <property type="entry name" value="SAF_CpaB_FlgA_like"/>
    <property type="match status" value="1"/>
</dbReference>
<feature type="region of interest" description="Disordered" evidence="1">
    <location>
        <begin position="273"/>
        <end position="296"/>
    </location>
</feature>
<dbReference type="AlphaFoldDB" id="A0A1G6I4A4"/>
<evidence type="ECO:0000313" key="3">
    <source>
        <dbReference type="EMBL" id="SDC00556.1"/>
    </source>
</evidence>
<dbReference type="NCBIfam" id="TIGR03177">
    <property type="entry name" value="pilus_cpaB"/>
    <property type="match status" value="1"/>
</dbReference>
<sequence length="313" mass="33609">MKLPKLSTIMERLTPRQLLLLCGVIALLIFLLIYFTLTRLTAEKQKPTPTPTPQPKQVQVKNITVVSAKTSIPERTLIKEDMLSLTTMPSNKVPNGALMRTTDLVGRPTRVAISQGEIITNRQVFSSILDMGLSGRIPPECRAITVGISDVTGVAGFAQPGDYVDVMLVSSQVENNKIVSEMILQNVLLLAINKQVEDESSAPVQSNAKGQNQNAGNQPKVTGKPAMATMALVPEDALKLAAKAQLGQIYLVLRPYRPANGVSDDTYYSVTKASGKMPVTPPPAGTIPPGEDIENSPTANVQVIRGTTSTVGR</sequence>
<gene>
    <name evidence="3" type="ORF">SAMN04487864_101399</name>
</gene>